<gene>
    <name evidence="2" type="ORF">PHLCEN_2v9994</name>
</gene>
<dbReference type="SUPFAM" id="SSF55234">
    <property type="entry name" value="Cyanase C-terminal domain"/>
    <property type="match status" value="1"/>
</dbReference>
<reference evidence="2 3" key="1">
    <citation type="submission" date="2018-02" db="EMBL/GenBank/DDBJ databases">
        <title>Genome sequence of the basidiomycete white-rot fungus Phlebia centrifuga.</title>
        <authorList>
            <person name="Granchi Z."/>
            <person name="Peng M."/>
            <person name="de Vries R.P."/>
            <person name="Hilden K."/>
            <person name="Makela M.R."/>
            <person name="Grigoriev I."/>
            <person name="Riley R."/>
        </authorList>
    </citation>
    <scope>NUCLEOTIDE SEQUENCE [LARGE SCALE GENOMIC DNA]</scope>
    <source>
        <strain evidence="2 3">FBCC195</strain>
    </source>
</reference>
<proteinExistence type="predicted"/>
<feature type="domain" description="Cyanate lyase C-terminal" evidence="1">
    <location>
        <begin position="35"/>
        <end position="66"/>
    </location>
</feature>
<dbReference type="OrthoDB" id="10019422at2759"/>
<dbReference type="Pfam" id="PF02560">
    <property type="entry name" value="Cyanate_lyase"/>
    <property type="match status" value="1"/>
</dbReference>
<organism evidence="2 3">
    <name type="scientific">Hermanssonia centrifuga</name>
    <dbReference type="NCBI Taxonomy" id="98765"/>
    <lineage>
        <taxon>Eukaryota</taxon>
        <taxon>Fungi</taxon>
        <taxon>Dikarya</taxon>
        <taxon>Basidiomycota</taxon>
        <taxon>Agaricomycotina</taxon>
        <taxon>Agaricomycetes</taxon>
        <taxon>Polyporales</taxon>
        <taxon>Meruliaceae</taxon>
        <taxon>Hermanssonia</taxon>
    </lineage>
</organism>
<dbReference type="STRING" id="98765.A0A2R6NP79"/>
<dbReference type="InterPro" id="IPR036581">
    <property type="entry name" value="Cyanate_lyase_C_sf"/>
</dbReference>
<keyword evidence="3" id="KW-1185">Reference proteome</keyword>
<sequence>MAAAGPSSALVRLTFEAIGKAIERDEVWIAAAFYGQFGDGIQSMIDCQVTVDKKEDPKGDRVVLTFE</sequence>
<evidence type="ECO:0000259" key="1">
    <source>
        <dbReference type="Pfam" id="PF02560"/>
    </source>
</evidence>
<dbReference type="EMBL" id="MLYV02001008">
    <property type="protein sequence ID" value="PSR74250.1"/>
    <property type="molecule type" value="Genomic_DNA"/>
</dbReference>
<dbReference type="AlphaFoldDB" id="A0A2R6NP79"/>
<comment type="caution">
    <text evidence="2">The sequence shown here is derived from an EMBL/GenBank/DDBJ whole genome shotgun (WGS) entry which is preliminary data.</text>
</comment>
<dbReference type="InterPro" id="IPR003712">
    <property type="entry name" value="Cyanate_lyase_C"/>
</dbReference>
<dbReference type="Gene3D" id="3.30.1160.10">
    <property type="entry name" value="Cyanate lyase, C-terminal domain"/>
    <property type="match status" value="1"/>
</dbReference>
<protein>
    <recommendedName>
        <fullName evidence="1">Cyanate lyase C-terminal domain-containing protein</fullName>
    </recommendedName>
</protein>
<dbReference type="Proteomes" id="UP000186601">
    <property type="component" value="Unassembled WGS sequence"/>
</dbReference>
<evidence type="ECO:0000313" key="3">
    <source>
        <dbReference type="Proteomes" id="UP000186601"/>
    </source>
</evidence>
<name>A0A2R6NP79_9APHY</name>
<accession>A0A2R6NP79</accession>
<evidence type="ECO:0000313" key="2">
    <source>
        <dbReference type="EMBL" id="PSR74250.1"/>
    </source>
</evidence>